<dbReference type="Gene3D" id="1.25.40.20">
    <property type="entry name" value="Ankyrin repeat-containing domain"/>
    <property type="match status" value="3"/>
</dbReference>
<protein>
    <recommendedName>
        <fullName evidence="6">DUF3447 domain-containing protein</fullName>
    </recommendedName>
</protein>
<dbReference type="InterPro" id="IPR036770">
    <property type="entry name" value="Ankyrin_rpt-contain_sf"/>
</dbReference>
<organism evidence="4 5">
    <name type="scientific">Tritrichomonas musculus</name>
    <dbReference type="NCBI Taxonomy" id="1915356"/>
    <lineage>
        <taxon>Eukaryota</taxon>
        <taxon>Metamonada</taxon>
        <taxon>Parabasalia</taxon>
        <taxon>Tritrichomonadida</taxon>
        <taxon>Tritrichomonadidae</taxon>
        <taxon>Tritrichomonas</taxon>
    </lineage>
</organism>
<keyword evidence="2" id="KW-0040">ANK repeat</keyword>
<evidence type="ECO:0000256" key="2">
    <source>
        <dbReference type="ARBA" id="ARBA00023043"/>
    </source>
</evidence>
<dbReference type="InterPro" id="IPR002110">
    <property type="entry name" value="Ankyrin_rpt"/>
</dbReference>
<evidence type="ECO:0000256" key="1">
    <source>
        <dbReference type="ARBA" id="ARBA00022737"/>
    </source>
</evidence>
<name>A0ABR2KWN0_9EUKA</name>
<feature type="region of interest" description="Disordered" evidence="3">
    <location>
        <begin position="1022"/>
        <end position="1053"/>
    </location>
</feature>
<evidence type="ECO:0000313" key="5">
    <source>
        <dbReference type="Proteomes" id="UP001470230"/>
    </source>
</evidence>
<keyword evidence="1" id="KW-0677">Repeat</keyword>
<evidence type="ECO:0000256" key="3">
    <source>
        <dbReference type="SAM" id="MobiDB-lite"/>
    </source>
</evidence>
<dbReference type="EMBL" id="JAPFFF010000003">
    <property type="protein sequence ID" value="KAK8895523.1"/>
    <property type="molecule type" value="Genomic_DNA"/>
</dbReference>
<dbReference type="InterPro" id="IPR051165">
    <property type="entry name" value="Multifunctional_ANK_Repeat"/>
</dbReference>
<reference evidence="4 5" key="1">
    <citation type="submission" date="2024-04" db="EMBL/GenBank/DDBJ databases">
        <title>Tritrichomonas musculus Genome.</title>
        <authorList>
            <person name="Alves-Ferreira E."/>
            <person name="Grigg M."/>
            <person name="Lorenzi H."/>
            <person name="Galac M."/>
        </authorList>
    </citation>
    <scope>NUCLEOTIDE SEQUENCE [LARGE SCALE GENOMIC DNA]</scope>
    <source>
        <strain evidence="4 5">EAF2021</strain>
    </source>
</reference>
<comment type="caution">
    <text evidence="4">The sequence shown here is derived from an EMBL/GenBank/DDBJ whole genome shotgun (WGS) entry which is preliminary data.</text>
</comment>
<dbReference type="SMART" id="SM00248">
    <property type="entry name" value="ANK"/>
    <property type="match status" value="12"/>
</dbReference>
<dbReference type="Proteomes" id="UP001470230">
    <property type="component" value="Unassembled WGS sequence"/>
</dbReference>
<dbReference type="SUPFAM" id="SSF48403">
    <property type="entry name" value="Ankyrin repeat"/>
    <property type="match status" value="3"/>
</dbReference>
<evidence type="ECO:0008006" key="6">
    <source>
        <dbReference type="Google" id="ProtNLM"/>
    </source>
</evidence>
<dbReference type="PANTHER" id="PTHR24123:SF33">
    <property type="entry name" value="PROTEIN HOS4"/>
    <property type="match status" value="1"/>
</dbReference>
<dbReference type="PANTHER" id="PTHR24123">
    <property type="entry name" value="ANKYRIN REPEAT-CONTAINING"/>
    <property type="match status" value="1"/>
</dbReference>
<proteinExistence type="predicted"/>
<gene>
    <name evidence="4" type="ORF">M9Y10_023990</name>
</gene>
<sequence length="1583" mass="181737">MSFTLNLNFNRNQHDEDAHVSFLRLDANSTKPKNDDNLNLNLINCLSDIYKNMPKLFTITTNGGSYQFNIDFLKDSSQLISDFLSNNADNPQCHIDINDENNAMEKIQQAFQGESVKVFPSETDTISKIIKALQIKRFPDFTKMNRINLGFSIYNLSINKNDIHSFFKKRIPKSFTIITNSKEYECSPFGVLVSQIINDQIQKDPKLNHFEYNFSNEHNEFDDICKLFNFEDIKITSSNVNSLKKISEDLKISYLIEKVDQYIEACQKQSEILKEQQVFIDLYDKIFDLLFHIKEYSLEAVKKAIMESDWIHSEDKIHELAAFFLQVSSIDYSYQQDLINLLLLLDKEKNDSNDLSLLAPFIAKQLFLYYGQTNLNSSFLYLMSKNGFIEINDIVNKLLDYGLRISHLSSRCDIVSNNIIPWFFPEIIELKNCNNEFLTKSLTIGPLKFISSYLPDRIDEFKQMRDKGEPDDPLTLAIRKDDIDSFKKLYQNNSYQSIPFNIFESVNEQNLVNYAASYGSIKCLQLMLNAPVVNDIKLFEYVLSSGNIEAIKCIEELTKKQLFGTKKSLLNPSEMGITSSALSPICVVIKNHNNKLFDWIIDNKICGFDTNLKVVCDMATVSARCGNAYTFVKSIGIGKDLNLSLKNYFVIFIQESFANGFYCLSKIIRSLFIDVNEISFDVNWSLRMHFNPLNNFLTSSVIFGNLSIFKLALELTSKEVHRIDSINQIMSIVIQNDYFQIFKFMIDDSNELQLDYDDMLMKAIQAKSTAIFQSLLNSLESPRFLDFSRINLSNKDVEVVDKIIDFINNKDPSYNFTLLFIKAIRSGADKVCQCFIDKKVSLDYYSIVKEAASFGSQTEKIVFLLIDNIHPEMKKDFLMLSLTSAISAHNKKLIKFILDNDCLPNKNQLFQAVKGQDIEIIDMILNCKSEPSFVNQIYEKKTVLRIATDLNDLQIVKRLLAVPGIDPSLRSGDGLTVLMKAVESGYFDIVNEIVNFYGDDIKNQKWQLKKILDQLQTSLNNNLNSSQNNNNNTGFQKNNNNNNNIGLHNNNNAGLHNNNNNDLNQYINDNIILTHLDDILQLLNKFYDENNADFDVIKDFYSPLMMNACVSRNKIIVKKLLKIKNMDVNLYSPKDGNTPLIFALNNENFEIAELLIRFPKTNVNQRNYKKQTALTIAASLKAEKIVNLIINNEKFDPEESNANVAFFNSSGQIASQLWSIKNLNVNSILVPYVYIRKNRNEKGLKSCLMSAIMNKDYNKVDLILTHPSFNPGKSQLKLCFVDLIKSFNAELFRKFIKLVDNEVNILLDNKSLLYYSAKYHNEEAMIDILSSDKFDSKKSDIFGAFVKTYQIKLINNLVNETKILRLMKILVDYDKQHEHLIDFSQLLPDGKSYFTSIPIKLLSNVEIIHFFIDQGVDMNAPDKFGQYPLEFGINSFSSKIVHIFLSSNKIDLTRRITNEGRTQTYLQIAIKSRSKEIMEDVLKAFPGNLNVEDDKGDTPLILAVRMRLTGFVKVLFDYDDLDYLHKNKNGDDALAVALNINNISSENDEKVLDKENYCKKILNSFQAANLMSNRPAILTFSFK</sequence>
<dbReference type="Pfam" id="PF12796">
    <property type="entry name" value="Ank_2"/>
    <property type="match status" value="2"/>
</dbReference>
<keyword evidence="5" id="KW-1185">Reference proteome</keyword>
<evidence type="ECO:0000313" key="4">
    <source>
        <dbReference type="EMBL" id="KAK8895523.1"/>
    </source>
</evidence>
<accession>A0ABR2KWN0</accession>